<dbReference type="InterPro" id="IPR012312">
    <property type="entry name" value="Hemerythrin-like"/>
</dbReference>
<gene>
    <name evidence="3" type="ORF">H4W81_006849</name>
</gene>
<name>A0ABR9KPX3_9ACTN</name>
<keyword evidence="4" id="KW-1185">Reference proteome</keyword>
<dbReference type="Proteomes" id="UP000661607">
    <property type="component" value="Unassembled WGS sequence"/>
</dbReference>
<evidence type="ECO:0000259" key="2">
    <source>
        <dbReference type="Pfam" id="PF01814"/>
    </source>
</evidence>
<feature type="domain" description="Hemerythrin-like" evidence="2">
    <location>
        <begin position="5"/>
        <end position="120"/>
    </location>
</feature>
<organism evidence="3 4">
    <name type="scientific">Nonomuraea africana</name>
    <dbReference type="NCBI Taxonomy" id="46171"/>
    <lineage>
        <taxon>Bacteria</taxon>
        <taxon>Bacillati</taxon>
        <taxon>Actinomycetota</taxon>
        <taxon>Actinomycetes</taxon>
        <taxon>Streptosporangiales</taxon>
        <taxon>Streptosporangiaceae</taxon>
        <taxon>Nonomuraea</taxon>
    </lineage>
</organism>
<feature type="region of interest" description="Disordered" evidence="1">
    <location>
        <begin position="174"/>
        <end position="193"/>
    </location>
</feature>
<proteinExistence type="predicted"/>
<dbReference type="EMBL" id="JADBEF010000001">
    <property type="protein sequence ID" value="MBE1564070.1"/>
    <property type="molecule type" value="Genomic_DNA"/>
</dbReference>
<dbReference type="Pfam" id="PF01814">
    <property type="entry name" value="Hemerythrin"/>
    <property type="match status" value="1"/>
</dbReference>
<dbReference type="Gene3D" id="1.20.120.520">
    <property type="entry name" value="nmb1532 protein domain like"/>
    <property type="match status" value="1"/>
</dbReference>
<dbReference type="PANTHER" id="PTHR35585">
    <property type="entry name" value="HHE DOMAIN PROTEIN (AFU_ORTHOLOGUE AFUA_4G00730)"/>
    <property type="match status" value="1"/>
</dbReference>
<evidence type="ECO:0000256" key="1">
    <source>
        <dbReference type="SAM" id="MobiDB-lite"/>
    </source>
</evidence>
<evidence type="ECO:0000313" key="4">
    <source>
        <dbReference type="Proteomes" id="UP000661607"/>
    </source>
</evidence>
<protein>
    <submittedName>
        <fullName evidence="3">Hemerythrin superfamily protein</fullName>
    </submittedName>
</protein>
<dbReference type="PANTHER" id="PTHR35585:SF1">
    <property type="entry name" value="HHE DOMAIN PROTEIN (AFU_ORTHOLOGUE AFUA_4G00730)"/>
    <property type="match status" value="1"/>
</dbReference>
<reference evidence="3 4" key="1">
    <citation type="submission" date="2020-10" db="EMBL/GenBank/DDBJ databases">
        <title>Sequencing the genomes of 1000 actinobacteria strains.</title>
        <authorList>
            <person name="Klenk H.-P."/>
        </authorList>
    </citation>
    <scope>NUCLEOTIDE SEQUENCE [LARGE SCALE GENOMIC DNA]</scope>
    <source>
        <strain evidence="3 4">DSM 43748</strain>
    </source>
</reference>
<dbReference type="CDD" id="cd12108">
    <property type="entry name" value="Hr-like"/>
    <property type="match status" value="1"/>
</dbReference>
<evidence type="ECO:0000313" key="3">
    <source>
        <dbReference type="EMBL" id="MBE1564070.1"/>
    </source>
</evidence>
<comment type="caution">
    <text evidence="3">The sequence shown here is derived from an EMBL/GenBank/DDBJ whole genome shotgun (WGS) entry which is preliminary data.</text>
</comment>
<dbReference type="RefSeq" id="WP_192778516.1">
    <property type="nucleotide sequence ID" value="NZ_BAAASY010000028.1"/>
</dbReference>
<sequence length="193" mass="21554">MSTDVITLITSDHRKVEALFARLQSKPDSRKADVAELAALLTAHARAEEDRVYPTIRETTPSEKGEIHHSVEEHKEAEILLDQLKATRPDSPEFDGVLKKLVESVTQHVKEEENEILPALAKAAGTKRLQQLGKAFKERRDQEMLALRVPAQKASPDAALTKEELYEKAKAMDLPGRSRMTKRELAAALGKRS</sequence>
<accession>A0ABR9KPX3</accession>